<feature type="region of interest" description="Disordered" evidence="1">
    <location>
        <begin position="89"/>
        <end position="112"/>
    </location>
</feature>
<dbReference type="HOGENOM" id="CLU_2142403_0_0_7"/>
<dbReference type="KEGG" id="hoh:Hoch_0953"/>
<gene>
    <name evidence="2" type="ordered locus">Hoch_0953</name>
</gene>
<accession>D0LQJ6</accession>
<dbReference type="AlphaFoldDB" id="D0LQJ6"/>
<protein>
    <submittedName>
        <fullName evidence="2">Uncharacterized protein</fullName>
    </submittedName>
</protein>
<dbReference type="EMBL" id="CP001804">
    <property type="protein sequence ID" value="ACY13556.1"/>
    <property type="molecule type" value="Genomic_DNA"/>
</dbReference>
<evidence type="ECO:0000313" key="3">
    <source>
        <dbReference type="Proteomes" id="UP000001880"/>
    </source>
</evidence>
<keyword evidence="3" id="KW-1185">Reference proteome</keyword>
<evidence type="ECO:0000313" key="2">
    <source>
        <dbReference type="EMBL" id="ACY13556.1"/>
    </source>
</evidence>
<organism evidence="2 3">
    <name type="scientific">Haliangium ochraceum (strain DSM 14365 / JCM 11303 / SMP-2)</name>
    <dbReference type="NCBI Taxonomy" id="502025"/>
    <lineage>
        <taxon>Bacteria</taxon>
        <taxon>Pseudomonadati</taxon>
        <taxon>Myxococcota</taxon>
        <taxon>Polyangia</taxon>
        <taxon>Haliangiales</taxon>
        <taxon>Kofleriaceae</taxon>
        <taxon>Haliangium</taxon>
    </lineage>
</organism>
<proteinExistence type="predicted"/>
<dbReference type="STRING" id="502025.Hoch_0953"/>
<name>D0LQJ6_HALO1</name>
<dbReference type="Proteomes" id="UP000001880">
    <property type="component" value="Chromosome"/>
</dbReference>
<reference evidence="2 3" key="1">
    <citation type="journal article" date="2010" name="Stand. Genomic Sci.">
        <title>Complete genome sequence of Haliangium ochraceum type strain (SMP-2).</title>
        <authorList>
            <consortium name="US DOE Joint Genome Institute (JGI-PGF)"/>
            <person name="Ivanova N."/>
            <person name="Daum C."/>
            <person name="Lang E."/>
            <person name="Abt B."/>
            <person name="Kopitz M."/>
            <person name="Saunders E."/>
            <person name="Lapidus A."/>
            <person name="Lucas S."/>
            <person name="Glavina Del Rio T."/>
            <person name="Nolan M."/>
            <person name="Tice H."/>
            <person name="Copeland A."/>
            <person name="Cheng J.F."/>
            <person name="Chen F."/>
            <person name="Bruce D."/>
            <person name="Goodwin L."/>
            <person name="Pitluck S."/>
            <person name="Mavromatis K."/>
            <person name="Pati A."/>
            <person name="Mikhailova N."/>
            <person name="Chen A."/>
            <person name="Palaniappan K."/>
            <person name="Land M."/>
            <person name="Hauser L."/>
            <person name="Chang Y.J."/>
            <person name="Jeffries C.D."/>
            <person name="Detter J.C."/>
            <person name="Brettin T."/>
            <person name="Rohde M."/>
            <person name="Goker M."/>
            <person name="Bristow J."/>
            <person name="Markowitz V."/>
            <person name="Eisen J.A."/>
            <person name="Hugenholtz P."/>
            <person name="Kyrpides N.C."/>
            <person name="Klenk H.P."/>
        </authorList>
    </citation>
    <scope>NUCLEOTIDE SEQUENCE [LARGE SCALE GENOMIC DNA]</scope>
    <source>
        <strain evidence="3">DSM 14365 / CIP 107738 / JCM 11303 / AJ 13395 / SMP-2</strain>
    </source>
</reference>
<evidence type="ECO:0000256" key="1">
    <source>
        <dbReference type="SAM" id="MobiDB-lite"/>
    </source>
</evidence>
<sequence>MAADGCPPGTPPPASEAHAARRRAELLAERTARASEIAALSADGRALLDTLVGLDAPARRLVEERLGEIGRSVAEAERELAEAERALLALDEQQTRRSGRPARSSISPTSGK</sequence>
<dbReference type="eggNOG" id="COG1961">
    <property type="taxonomic scope" value="Bacteria"/>
</dbReference>
<feature type="region of interest" description="Disordered" evidence="1">
    <location>
        <begin position="1"/>
        <end position="24"/>
    </location>
</feature>